<accession>A0A5B7GH24</accession>
<evidence type="ECO:0000313" key="2">
    <source>
        <dbReference type="Proteomes" id="UP000324222"/>
    </source>
</evidence>
<dbReference type="EMBL" id="VSRR010014322">
    <property type="protein sequence ID" value="MPC56876.1"/>
    <property type="molecule type" value="Genomic_DNA"/>
</dbReference>
<dbReference type="AlphaFoldDB" id="A0A5B7GH24"/>
<keyword evidence="2" id="KW-1185">Reference proteome</keyword>
<reference evidence="1 2" key="1">
    <citation type="submission" date="2019-05" db="EMBL/GenBank/DDBJ databases">
        <title>Another draft genome of Portunus trituberculatus and its Hox gene families provides insights of decapod evolution.</title>
        <authorList>
            <person name="Jeong J.-H."/>
            <person name="Song I."/>
            <person name="Kim S."/>
            <person name="Choi T."/>
            <person name="Kim D."/>
            <person name="Ryu S."/>
            <person name="Kim W."/>
        </authorList>
    </citation>
    <scope>NUCLEOTIDE SEQUENCE [LARGE SCALE GENOMIC DNA]</scope>
    <source>
        <tissue evidence="1">Muscle</tissue>
    </source>
</reference>
<proteinExistence type="predicted"/>
<dbReference type="Proteomes" id="UP000324222">
    <property type="component" value="Unassembled WGS sequence"/>
</dbReference>
<organism evidence="1 2">
    <name type="scientific">Portunus trituberculatus</name>
    <name type="common">Swimming crab</name>
    <name type="synonym">Neptunus trituberculatus</name>
    <dbReference type="NCBI Taxonomy" id="210409"/>
    <lineage>
        <taxon>Eukaryota</taxon>
        <taxon>Metazoa</taxon>
        <taxon>Ecdysozoa</taxon>
        <taxon>Arthropoda</taxon>
        <taxon>Crustacea</taxon>
        <taxon>Multicrustacea</taxon>
        <taxon>Malacostraca</taxon>
        <taxon>Eumalacostraca</taxon>
        <taxon>Eucarida</taxon>
        <taxon>Decapoda</taxon>
        <taxon>Pleocyemata</taxon>
        <taxon>Brachyura</taxon>
        <taxon>Eubrachyura</taxon>
        <taxon>Portunoidea</taxon>
        <taxon>Portunidae</taxon>
        <taxon>Portuninae</taxon>
        <taxon>Portunus</taxon>
    </lineage>
</organism>
<name>A0A5B7GH24_PORTR</name>
<evidence type="ECO:0000313" key="1">
    <source>
        <dbReference type="EMBL" id="MPC56876.1"/>
    </source>
</evidence>
<protein>
    <submittedName>
        <fullName evidence="1">Uncharacterized protein</fullName>
    </submittedName>
</protein>
<comment type="caution">
    <text evidence="1">The sequence shown here is derived from an EMBL/GenBank/DDBJ whole genome shotgun (WGS) entry which is preliminary data.</text>
</comment>
<sequence>MTQSQHENCRISHAMVTLTPAAHLSLCVSLPGVSASCVTGSALPSLSTAPSTDSVQLVITSQKFSANDSCGQTSIADEKLWKMRRHFSPRLLMQRLSRHRPADCEPSSPWCGARSPGCLWRWRRRSERWAQTRLEGREGRKRA</sequence>
<gene>
    <name evidence="1" type="ORF">E2C01_050842</name>
</gene>